<dbReference type="GO" id="GO:1990904">
    <property type="term" value="C:ribonucleoprotein complex"/>
    <property type="evidence" value="ECO:0007669"/>
    <property type="project" value="TreeGrafter"/>
</dbReference>
<keyword evidence="3" id="KW-1185">Reference proteome</keyword>
<accession>A0A1J1GS51</accession>
<evidence type="ECO:0000313" key="2">
    <source>
        <dbReference type="EMBL" id="CRG95323.1"/>
    </source>
</evidence>
<dbReference type="Proteomes" id="UP000220797">
    <property type="component" value="Unassembled WGS sequence"/>
</dbReference>
<comment type="caution">
    <text evidence="2">The sequence shown here is derived from an EMBL/GenBank/DDBJ whole genome shotgun (WGS) entry which is preliminary data.</text>
</comment>
<evidence type="ECO:0000259" key="1">
    <source>
        <dbReference type="Pfam" id="PF01248"/>
    </source>
</evidence>
<reference evidence="2" key="1">
    <citation type="submission" date="2015-04" db="EMBL/GenBank/DDBJ databases">
        <authorList>
            <consortium name="Pathogen Informatics"/>
        </authorList>
    </citation>
    <scope>NUCLEOTIDE SEQUENCE [LARGE SCALE GENOMIC DNA]</scope>
    <source>
        <strain evidence="2">8A</strain>
    </source>
</reference>
<feature type="domain" description="Ribosomal protein eL8/eL30/eS12/Gadd45" evidence="1">
    <location>
        <begin position="328"/>
        <end position="419"/>
    </location>
</feature>
<gene>
    <name evidence="2" type="primary">SBP2</name>
    <name evidence="2" type="ORF">PGAL8A_00009000</name>
</gene>
<dbReference type="GO" id="GO:0035368">
    <property type="term" value="F:selenocysteine insertion sequence binding"/>
    <property type="evidence" value="ECO:0007669"/>
    <property type="project" value="InterPro"/>
</dbReference>
<sequence>MIDMLNKRLDIEKEKGNFYFLPKHLKKKKKSKLKKMIILEKEVKNKIYFDILQKKQNENIAKDLCYNLIKNQIKWKLKNYTYKFYCRKYMQIYIFKGKRIGKRISFINNYDIKDNNYMNIIEEINNLKNFILLNKKYLKKKKKLDKIKSYKKNMKIHNSKNKVANIQNEYFHNDIKYNNEENKTQKYEINKMRIKEMNYNVGKENDSNHMRCMLVEQNTSNIKNENIKIIKNYEEKFTKNEIMNRKKLNTEVVNNEKYRIHKSMNENMDKDKIKESIIKNDKILNYIQVSKIEKKIYINDYVDHKITDELNNLVKEFLKKIAKSHEKLLLKKKKRYYLGLKESYKHICINEPKLVIVAPNIEPMVNNAFGDLLEKIIYKCKEKNIPLIYALSKNLLGKCISKSRQSIICVIDNDSYIKECNDIITLANSLKIYK</sequence>
<dbReference type="RefSeq" id="XP_028528134.1">
    <property type="nucleotide sequence ID" value="XM_028671486.1"/>
</dbReference>
<dbReference type="InterPro" id="IPR040051">
    <property type="entry name" value="SECISBP2"/>
</dbReference>
<dbReference type="VEuPathDB" id="PlasmoDB:PGAL8A_00009000"/>
<dbReference type="OrthoDB" id="263617at2759"/>
<dbReference type="Gene3D" id="3.30.1330.30">
    <property type="match status" value="1"/>
</dbReference>
<dbReference type="Pfam" id="PF01248">
    <property type="entry name" value="Ribosomal_L7Ae"/>
    <property type="match status" value="1"/>
</dbReference>
<proteinExistence type="predicted"/>
<dbReference type="GO" id="GO:0043021">
    <property type="term" value="F:ribonucleoprotein complex binding"/>
    <property type="evidence" value="ECO:0007669"/>
    <property type="project" value="TreeGrafter"/>
</dbReference>
<dbReference type="PANTHER" id="PTHR13284:SF4">
    <property type="entry name" value="C2H2-TYPE DOMAIN-CONTAINING PROTEIN"/>
    <property type="match status" value="1"/>
</dbReference>
<name>A0A1J1GS51_PLAGA</name>
<dbReference type="InterPro" id="IPR004038">
    <property type="entry name" value="Ribosomal_eL8/eL30/eS12/Gad45"/>
</dbReference>
<dbReference type="GeneID" id="39728612"/>
<protein>
    <submittedName>
        <fullName evidence="2">SECIS-binding protein 2, putative</fullName>
    </submittedName>
</protein>
<dbReference type="InterPro" id="IPR029064">
    <property type="entry name" value="Ribosomal_eL30-like_sf"/>
</dbReference>
<dbReference type="PANTHER" id="PTHR13284">
    <property type="entry name" value="GH01354P"/>
    <property type="match status" value="1"/>
</dbReference>
<dbReference type="AlphaFoldDB" id="A0A1J1GS51"/>
<organism evidence="2 3">
    <name type="scientific">Plasmodium gallinaceum</name>
    <dbReference type="NCBI Taxonomy" id="5849"/>
    <lineage>
        <taxon>Eukaryota</taxon>
        <taxon>Sar</taxon>
        <taxon>Alveolata</taxon>
        <taxon>Apicomplexa</taxon>
        <taxon>Aconoidasida</taxon>
        <taxon>Haemosporida</taxon>
        <taxon>Plasmodiidae</taxon>
        <taxon>Plasmodium</taxon>
        <taxon>Plasmodium (Haemamoeba)</taxon>
    </lineage>
</organism>
<dbReference type="EMBL" id="CVMV01000033">
    <property type="protein sequence ID" value="CRG95323.1"/>
    <property type="molecule type" value="Genomic_DNA"/>
</dbReference>
<dbReference type="GO" id="GO:0005739">
    <property type="term" value="C:mitochondrion"/>
    <property type="evidence" value="ECO:0007669"/>
    <property type="project" value="TreeGrafter"/>
</dbReference>
<dbReference type="GO" id="GO:0003730">
    <property type="term" value="F:mRNA 3'-UTR binding"/>
    <property type="evidence" value="ECO:0007669"/>
    <property type="project" value="TreeGrafter"/>
</dbReference>
<evidence type="ECO:0000313" key="3">
    <source>
        <dbReference type="Proteomes" id="UP000220797"/>
    </source>
</evidence>
<dbReference type="SUPFAM" id="SSF55315">
    <property type="entry name" value="L30e-like"/>
    <property type="match status" value="1"/>
</dbReference>